<dbReference type="Proteomes" id="UP001642540">
    <property type="component" value="Unassembled WGS sequence"/>
</dbReference>
<accession>A0ABP1S9C3</accession>
<evidence type="ECO:0000259" key="5">
    <source>
        <dbReference type="PROSITE" id="PS01180"/>
    </source>
</evidence>
<dbReference type="PANTHER" id="PTHR24251">
    <property type="entry name" value="OVOCHYMASE-RELATED"/>
    <property type="match status" value="1"/>
</dbReference>
<evidence type="ECO:0000313" key="6">
    <source>
        <dbReference type="EMBL" id="CAL8147075.1"/>
    </source>
</evidence>
<comment type="caution">
    <text evidence="3">Lacks conserved residue(s) required for the propagation of feature annotation.</text>
</comment>
<dbReference type="InterPro" id="IPR000859">
    <property type="entry name" value="CUB_dom"/>
</dbReference>
<feature type="domain" description="CUB" evidence="5">
    <location>
        <begin position="408"/>
        <end position="515"/>
    </location>
</feature>
<keyword evidence="7" id="KW-1185">Reference proteome</keyword>
<evidence type="ECO:0000313" key="7">
    <source>
        <dbReference type="Proteomes" id="UP001642540"/>
    </source>
</evidence>
<feature type="domain" description="CUB" evidence="5">
    <location>
        <begin position="14"/>
        <end position="126"/>
    </location>
</feature>
<organism evidence="6 7">
    <name type="scientific">Orchesella dallaii</name>
    <dbReference type="NCBI Taxonomy" id="48710"/>
    <lineage>
        <taxon>Eukaryota</taxon>
        <taxon>Metazoa</taxon>
        <taxon>Ecdysozoa</taxon>
        <taxon>Arthropoda</taxon>
        <taxon>Hexapoda</taxon>
        <taxon>Collembola</taxon>
        <taxon>Entomobryomorpha</taxon>
        <taxon>Entomobryoidea</taxon>
        <taxon>Orchesellidae</taxon>
        <taxon>Orchesellinae</taxon>
        <taxon>Orchesella</taxon>
    </lineage>
</organism>
<gene>
    <name evidence="6" type="ORF">ODALV1_LOCUS31028</name>
</gene>
<evidence type="ECO:0000256" key="1">
    <source>
        <dbReference type="ARBA" id="ARBA00022737"/>
    </source>
</evidence>
<keyword evidence="4" id="KW-0472">Membrane</keyword>
<feature type="domain" description="CUB" evidence="5">
    <location>
        <begin position="138"/>
        <end position="244"/>
    </location>
</feature>
<dbReference type="Gene3D" id="1.10.287.70">
    <property type="match status" value="1"/>
</dbReference>
<dbReference type="PROSITE" id="PS01180">
    <property type="entry name" value="CUB"/>
    <property type="match status" value="3"/>
</dbReference>
<dbReference type="SUPFAM" id="SSF49854">
    <property type="entry name" value="Spermadhesin, CUB domain"/>
    <property type="match status" value="3"/>
</dbReference>
<name>A0ABP1S9C3_9HEXA</name>
<evidence type="ECO:0000256" key="2">
    <source>
        <dbReference type="ARBA" id="ARBA00023157"/>
    </source>
</evidence>
<protein>
    <recommendedName>
        <fullName evidence="5">CUB domain-containing protein</fullName>
    </recommendedName>
</protein>
<proteinExistence type="predicted"/>
<dbReference type="Pfam" id="PF00431">
    <property type="entry name" value="CUB"/>
    <property type="match status" value="2"/>
</dbReference>
<dbReference type="CDD" id="cd00041">
    <property type="entry name" value="CUB"/>
    <property type="match status" value="3"/>
</dbReference>
<evidence type="ECO:0000256" key="4">
    <source>
        <dbReference type="SAM" id="Phobius"/>
    </source>
</evidence>
<comment type="caution">
    <text evidence="6">The sequence shown here is derived from an EMBL/GenBank/DDBJ whole genome shotgun (WGS) entry which is preliminary data.</text>
</comment>
<evidence type="ECO:0000256" key="3">
    <source>
        <dbReference type="PROSITE-ProRule" id="PRU00059"/>
    </source>
</evidence>
<reference evidence="6 7" key="1">
    <citation type="submission" date="2024-08" db="EMBL/GenBank/DDBJ databases">
        <authorList>
            <person name="Cucini C."/>
            <person name="Frati F."/>
        </authorList>
    </citation>
    <scope>NUCLEOTIDE SEQUENCE [LARGE SCALE GENOMIC DNA]</scope>
</reference>
<keyword evidence="1" id="KW-0677">Repeat</keyword>
<dbReference type="PANTHER" id="PTHR24251:SF37">
    <property type="entry name" value="CUB DOMAIN-CONTAINING PROTEIN"/>
    <property type="match status" value="1"/>
</dbReference>
<feature type="transmembrane region" description="Helical" evidence="4">
    <location>
        <begin position="997"/>
        <end position="1018"/>
    </location>
</feature>
<keyword evidence="2" id="KW-1015">Disulfide bond</keyword>
<keyword evidence="4" id="KW-0812">Transmembrane</keyword>
<feature type="transmembrane region" description="Helical" evidence="4">
    <location>
        <begin position="1337"/>
        <end position="1360"/>
    </location>
</feature>
<dbReference type="Gene3D" id="2.60.120.290">
    <property type="entry name" value="Spermadhesin, CUB domain"/>
    <property type="match status" value="3"/>
</dbReference>
<dbReference type="EMBL" id="CAXLJM020000164">
    <property type="protein sequence ID" value="CAL8147075.1"/>
    <property type="molecule type" value="Genomic_DNA"/>
</dbReference>
<dbReference type="SMART" id="SM00042">
    <property type="entry name" value="CUB"/>
    <property type="match status" value="3"/>
</dbReference>
<keyword evidence="4" id="KW-1133">Transmembrane helix</keyword>
<sequence length="1428" mass="163294">MTYTKLFWLLDTICGGIPYTSQGDFGVIRYKERWNYANNEDCVWLIELLNASSIGFTLEETGFDTCCDYVTVSQTDNEWNELPTGDHSQLRLERDTAIVSGPKAIVRFSSDESKGGTGFRLSFEKLPDWVTGGEDGKCGGVILEQSGVLNYKPVRERFKNEQCVWLLHSPNSTRITLKLFLDGFRNRYDYLEVSTIDASTGIIKYAALLIKNSALTIEESMVVIVFKSDYSTRGKGFSLVFSSNGTISDPEYEYNLCHISDRSGEIEYPNSVWESTGSGMNEIFVVARSLSCRAVDDSLLVTKLNWESGVFKKANCSCKYGEVSIYSASESSEVLYSASKSSDWSVIERFPNDNVTSSCSDVVTVTAKELSVSKSSMFLVIYKPVVPRKNLLQDESTSFRLTYEMDICGGVYVGSSGVIVHKFNDGYRNNEECVWLIEVPLAESILFELEGGEFQACCDYITVSSILPTSGVVSTEIVISPENRITSMKGPVAIITFSSDGSRRGNGFRLHFRMKTQMSEEPAFIYKLFHQKLQMQTEFVYNAESNQVAIAALSAGINLGKRIQVDITAFVPQVNESCYSDSLLIFDVSGKNGRAVVLTKAFTFTDVEFRQSQNETYAFPQSCVSRREIQLQAYKNNEHGQNVSISRSVKTGSSFLAIYSSVNDVYYDLAWNSKNTFTIRNLLIKSASSVDSSHYNTNTRFAYRDSENVWQPLNPVRTQVQCLLTILLFSFESLELKHTLNDDGAEPVVYLPYLVALNELEKYFHLRMREFKFFFQPAVRFLLHISVASQIDESTWQLIHSFRRYHNVNNGVIRCKPIQPAQAVDLLSSECLQMEYFCSTCSKPDTAKVSLEGSFASIWRHSEFGNLATKLHPLNLWTMKRTDYFRNLDFADYGKLKNVFLPPRDNSFVFRFAIIQLLVSSSNASLHLNIDDYSNPSPKIFVEKQLSKDYSAGFYRTYLRQYWLTVFVSSTQYSFFTCYTEDHLTISYYFQPFQQTLWIALLTCLAILAVLTHLLLILKGFNKPDFNAYFFAYSSFLEHSYHIPDYLFDFLSTRITLGLWLLISVIFTNAYKGIAITGVTAPPEKSSLNTFAELVEDYDQVRNKEAEHRFRIFSPLKFRYLDDWKENNLEKVNFTGAIGSAPTTYETDIAFAGDLANEVPLIFKLNGGLSKLYGVNATTQQKLALKKSTLYSRLQQEGKYLVPKKDDDPRYSLSYSIALEREIVQCHNRVVYIDNEDKVDREMEFLSNYYHYKNFFKSSETILKDFTVWQFDNGHGSKLPKVFKILIESGIFRQIELFYRRQEYLGIRLEYTRKRSTEEIFEPVKKLDLKSNVQTVFYLYFIGIFGVVGIICLEVLYWLFKSFGYCKFDHPNNDRNMVAVNRNTFTSLVFGKFKRLKSVRQIVASDNIEKFVIVKSKKVFGEGDMSHS</sequence>
<dbReference type="InterPro" id="IPR035914">
    <property type="entry name" value="Sperma_CUB_dom_sf"/>
</dbReference>